<evidence type="ECO:0000256" key="3">
    <source>
        <dbReference type="ARBA" id="ARBA00022679"/>
    </source>
</evidence>
<dbReference type="InterPro" id="IPR017438">
    <property type="entry name" value="ATP-NAD_kinase_N"/>
</dbReference>
<dbReference type="Gene3D" id="2.60.200.40">
    <property type="match status" value="1"/>
</dbReference>
<evidence type="ECO:0000256" key="9">
    <source>
        <dbReference type="ARBA" id="ARBA00023098"/>
    </source>
</evidence>
<accession>X1F392</accession>
<dbReference type="AlphaFoldDB" id="X1F392"/>
<dbReference type="EMBL" id="BARU01000692">
    <property type="protein sequence ID" value="GAH23849.1"/>
    <property type="molecule type" value="Genomic_DNA"/>
</dbReference>
<evidence type="ECO:0000256" key="7">
    <source>
        <dbReference type="ARBA" id="ARBA00022840"/>
    </source>
</evidence>
<evidence type="ECO:0000256" key="1">
    <source>
        <dbReference type="ARBA" id="ARBA00001946"/>
    </source>
</evidence>
<evidence type="ECO:0000256" key="6">
    <source>
        <dbReference type="ARBA" id="ARBA00022777"/>
    </source>
</evidence>
<name>X1F392_9ZZZZ</name>
<comment type="cofactor">
    <cofactor evidence="1">
        <name>Mg(2+)</name>
        <dbReference type="ChEBI" id="CHEBI:18420"/>
    </cofactor>
</comment>
<dbReference type="Pfam" id="PF00781">
    <property type="entry name" value="DAGK_cat"/>
    <property type="match status" value="1"/>
</dbReference>
<gene>
    <name evidence="13" type="ORF">S03H2_02148</name>
</gene>
<dbReference type="GO" id="GO:0016301">
    <property type="term" value="F:kinase activity"/>
    <property type="evidence" value="ECO:0007669"/>
    <property type="project" value="UniProtKB-KW"/>
</dbReference>
<dbReference type="GO" id="GO:0005886">
    <property type="term" value="C:plasma membrane"/>
    <property type="evidence" value="ECO:0007669"/>
    <property type="project" value="TreeGrafter"/>
</dbReference>
<sequence length="310" mass="35421">MIDYFDIMTILFINKQIKKMRTLIILNPYSAKGKGIESKDFIENELKKWKIDYEICITRNLEDLIETTKKNLSKDFNNFISVGGDGTLHYMANILAGTNKNLGIIPMGSGNDISKNLDLPTDIKSCCKIIKKSKIKKIDLGLINNKYYYLCIAGSGFDSEVTDLANNTRFPFKGSSKYTYAVYKTLMTFRSKKFFLSYNGKKREIYGMMVAASNMQSYGGGMRITPNASSQDGLFDICIIKRMSKLHFIKVFPKVYEGKHIEDPLVEIFRTDTMKLDSEYPFSVFADGEYICKLPVTFKIIPKYLNFLAP</sequence>
<dbReference type="PROSITE" id="PS50146">
    <property type="entry name" value="DAGK"/>
    <property type="match status" value="1"/>
</dbReference>
<dbReference type="Gene3D" id="3.40.50.10330">
    <property type="entry name" value="Probable inorganic polyphosphate/atp-NAD kinase, domain 1"/>
    <property type="match status" value="1"/>
</dbReference>
<dbReference type="PANTHER" id="PTHR12358">
    <property type="entry name" value="SPHINGOSINE KINASE"/>
    <property type="match status" value="1"/>
</dbReference>
<dbReference type="SUPFAM" id="SSF111331">
    <property type="entry name" value="NAD kinase/diacylglycerol kinase-like"/>
    <property type="match status" value="1"/>
</dbReference>
<keyword evidence="7" id="KW-0067">ATP-binding</keyword>
<evidence type="ECO:0000256" key="5">
    <source>
        <dbReference type="ARBA" id="ARBA00022741"/>
    </source>
</evidence>
<dbReference type="InterPro" id="IPR045540">
    <property type="entry name" value="YegS/DAGK_C"/>
</dbReference>
<organism evidence="13">
    <name type="scientific">marine sediment metagenome</name>
    <dbReference type="NCBI Taxonomy" id="412755"/>
    <lineage>
        <taxon>unclassified sequences</taxon>
        <taxon>metagenomes</taxon>
        <taxon>ecological metagenomes</taxon>
    </lineage>
</organism>
<proteinExistence type="predicted"/>
<dbReference type="InterPro" id="IPR001206">
    <property type="entry name" value="Diacylglycerol_kinase_cat_dom"/>
</dbReference>
<protein>
    <recommendedName>
        <fullName evidence="12">DAGKc domain-containing protein</fullName>
    </recommendedName>
</protein>
<evidence type="ECO:0000256" key="11">
    <source>
        <dbReference type="ARBA" id="ARBA00023264"/>
    </source>
</evidence>
<dbReference type="GO" id="GO:0008654">
    <property type="term" value="P:phospholipid biosynthetic process"/>
    <property type="evidence" value="ECO:0007669"/>
    <property type="project" value="UniProtKB-KW"/>
</dbReference>
<keyword evidence="5" id="KW-0547">Nucleotide-binding</keyword>
<dbReference type="InterPro" id="IPR005218">
    <property type="entry name" value="Diacylglycerol/lipid_kinase"/>
</dbReference>
<evidence type="ECO:0000256" key="10">
    <source>
        <dbReference type="ARBA" id="ARBA00023209"/>
    </source>
</evidence>
<keyword evidence="4" id="KW-0479">Metal-binding</keyword>
<keyword evidence="9" id="KW-0443">Lipid metabolism</keyword>
<reference evidence="13" key="1">
    <citation type="journal article" date="2014" name="Front. Microbiol.">
        <title>High frequency of phylogenetically diverse reductive dehalogenase-homologous genes in deep subseafloor sedimentary metagenomes.</title>
        <authorList>
            <person name="Kawai M."/>
            <person name="Futagami T."/>
            <person name="Toyoda A."/>
            <person name="Takaki Y."/>
            <person name="Nishi S."/>
            <person name="Hori S."/>
            <person name="Arai W."/>
            <person name="Tsubouchi T."/>
            <person name="Morono Y."/>
            <person name="Uchiyama I."/>
            <person name="Ito T."/>
            <person name="Fujiyama A."/>
            <person name="Inagaki F."/>
            <person name="Takami H."/>
        </authorList>
    </citation>
    <scope>NUCLEOTIDE SEQUENCE</scope>
    <source>
        <strain evidence="13">Expedition CK06-06</strain>
    </source>
</reference>
<dbReference type="PANTHER" id="PTHR12358:SF106">
    <property type="entry name" value="LIPID KINASE YEGS"/>
    <property type="match status" value="1"/>
</dbReference>
<evidence type="ECO:0000256" key="4">
    <source>
        <dbReference type="ARBA" id="ARBA00022723"/>
    </source>
</evidence>
<keyword evidence="2" id="KW-0444">Lipid biosynthesis</keyword>
<keyword evidence="3" id="KW-0808">Transferase</keyword>
<keyword evidence="8" id="KW-0460">Magnesium</keyword>
<evidence type="ECO:0000259" key="12">
    <source>
        <dbReference type="PROSITE" id="PS50146"/>
    </source>
</evidence>
<keyword evidence="10" id="KW-0594">Phospholipid biosynthesis</keyword>
<evidence type="ECO:0000256" key="2">
    <source>
        <dbReference type="ARBA" id="ARBA00022516"/>
    </source>
</evidence>
<dbReference type="InterPro" id="IPR016064">
    <property type="entry name" value="NAD/diacylglycerol_kinase_sf"/>
</dbReference>
<dbReference type="NCBIfam" id="TIGR00147">
    <property type="entry name" value="YegS/Rv2252/BmrU family lipid kinase"/>
    <property type="match status" value="1"/>
</dbReference>
<keyword evidence="6" id="KW-0418">Kinase</keyword>
<dbReference type="GO" id="GO:0046872">
    <property type="term" value="F:metal ion binding"/>
    <property type="evidence" value="ECO:0007669"/>
    <property type="project" value="UniProtKB-KW"/>
</dbReference>
<evidence type="ECO:0000313" key="13">
    <source>
        <dbReference type="EMBL" id="GAH23849.1"/>
    </source>
</evidence>
<dbReference type="InterPro" id="IPR050187">
    <property type="entry name" value="Lipid_Phosphate_FormReg"/>
</dbReference>
<feature type="domain" description="DAGKc" evidence="12">
    <location>
        <begin position="17"/>
        <end position="147"/>
    </location>
</feature>
<dbReference type="Pfam" id="PF19279">
    <property type="entry name" value="YegS_C"/>
    <property type="match status" value="1"/>
</dbReference>
<evidence type="ECO:0000256" key="8">
    <source>
        <dbReference type="ARBA" id="ARBA00022842"/>
    </source>
</evidence>
<dbReference type="GO" id="GO:0005524">
    <property type="term" value="F:ATP binding"/>
    <property type="evidence" value="ECO:0007669"/>
    <property type="project" value="UniProtKB-KW"/>
</dbReference>
<keyword evidence="11" id="KW-1208">Phospholipid metabolism</keyword>
<comment type="caution">
    <text evidence="13">The sequence shown here is derived from an EMBL/GenBank/DDBJ whole genome shotgun (WGS) entry which is preliminary data.</text>
</comment>